<name>A0A8E2DDM4_9APHY</name>
<evidence type="ECO:0000259" key="2">
    <source>
        <dbReference type="Pfam" id="PF20152"/>
    </source>
</evidence>
<dbReference type="EMBL" id="KV722774">
    <property type="protein sequence ID" value="OCH83890.1"/>
    <property type="molecule type" value="Genomic_DNA"/>
</dbReference>
<gene>
    <name evidence="3" type="ORF">OBBRIDRAFT_808659</name>
</gene>
<dbReference type="OrthoDB" id="2535105at2759"/>
<feature type="transmembrane region" description="Helical" evidence="1">
    <location>
        <begin position="252"/>
        <end position="270"/>
    </location>
</feature>
<keyword evidence="1" id="KW-1133">Transmembrane helix</keyword>
<feature type="transmembrane region" description="Helical" evidence="1">
    <location>
        <begin position="150"/>
        <end position="171"/>
    </location>
</feature>
<dbReference type="PANTHER" id="PTHR40465:SF1">
    <property type="entry name" value="DUF6534 DOMAIN-CONTAINING PROTEIN"/>
    <property type="match status" value="1"/>
</dbReference>
<feature type="transmembrane region" description="Helical" evidence="1">
    <location>
        <begin position="212"/>
        <end position="240"/>
    </location>
</feature>
<sequence>MLHLKTLQKVTASDSGRGETFGPMLIGYTIMLFFALVQTVVYLRRSTGDSIRIKSAVIALWIVDNIHAVIAIVGMYTYLVKLHGNEHGIGLTSWAIGVGQCLSQCAEGSSRIMLPGTSLYDPFTHTESGDQYKPHVACPNSAHLDERVQVFLSALMLVMLDRLAAMGLSVFTSKTIHPIHDKVSSLSVYGVALAGGMSWTESRAVNASIALLVMWCGYVGDACEIVADAVIAFIITHLLLRLRSGLPDINTGLLTCFLVMASLVLLITAPHSSAGLAIYIVLSKLYINALLGTLNARQRSEIARSEDAVPVLTTHIVLAPGTDGMAPENNPDTSAVERSRRLEVPATLVRHSREQMHSTLEIDKLTFDLLMKAFTKGHSMRWIEANSRYCCSAKCDSVSLSKDPPALRIVVMAFLQPVTTHKKTELGRALPANSNLMLNYRLDRNST</sequence>
<feature type="domain" description="DUF6534" evidence="2">
    <location>
        <begin position="225"/>
        <end position="299"/>
    </location>
</feature>
<feature type="transmembrane region" description="Helical" evidence="1">
    <location>
        <begin position="20"/>
        <end position="43"/>
    </location>
</feature>
<dbReference type="Pfam" id="PF20152">
    <property type="entry name" value="DUF6534"/>
    <property type="match status" value="1"/>
</dbReference>
<dbReference type="AlphaFoldDB" id="A0A8E2DDM4"/>
<dbReference type="InterPro" id="IPR045339">
    <property type="entry name" value="DUF6534"/>
</dbReference>
<accession>A0A8E2DDM4</accession>
<feature type="transmembrane region" description="Helical" evidence="1">
    <location>
        <begin position="55"/>
        <end position="79"/>
    </location>
</feature>
<keyword evidence="1" id="KW-0812">Transmembrane</keyword>
<evidence type="ECO:0000256" key="1">
    <source>
        <dbReference type="SAM" id="Phobius"/>
    </source>
</evidence>
<keyword evidence="4" id="KW-1185">Reference proteome</keyword>
<keyword evidence="1" id="KW-0472">Membrane</keyword>
<dbReference type="Proteomes" id="UP000250043">
    <property type="component" value="Unassembled WGS sequence"/>
</dbReference>
<reference evidence="3 4" key="1">
    <citation type="submission" date="2016-07" db="EMBL/GenBank/DDBJ databases">
        <title>Draft genome of the white-rot fungus Obba rivulosa 3A-2.</title>
        <authorList>
            <consortium name="DOE Joint Genome Institute"/>
            <person name="Miettinen O."/>
            <person name="Riley R."/>
            <person name="Acob R."/>
            <person name="Barry K."/>
            <person name="Cullen D."/>
            <person name="De Vries R."/>
            <person name="Hainaut M."/>
            <person name="Hatakka A."/>
            <person name="Henrissat B."/>
            <person name="Hilden K."/>
            <person name="Kuo R."/>
            <person name="Labutti K."/>
            <person name="Lipzen A."/>
            <person name="Makela M.R."/>
            <person name="Sandor L."/>
            <person name="Spatafora J.W."/>
            <person name="Grigoriev I.V."/>
            <person name="Hibbett D.S."/>
        </authorList>
    </citation>
    <scope>NUCLEOTIDE SEQUENCE [LARGE SCALE GENOMIC DNA]</scope>
    <source>
        <strain evidence="3 4">3A-2</strain>
    </source>
</reference>
<evidence type="ECO:0000313" key="3">
    <source>
        <dbReference type="EMBL" id="OCH83890.1"/>
    </source>
</evidence>
<dbReference type="PANTHER" id="PTHR40465">
    <property type="entry name" value="CHROMOSOME 1, WHOLE GENOME SHOTGUN SEQUENCE"/>
    <property type="match status" value="1"/>
</dbReference>
<organism evidence="3 4">
    <name type="scientific">Obba rivulosa</name>
    <dbReference type="NCBI Taxonomy" id="1052685"/>
    <lineage>
        <taxon>Eukaryota</taxon>
        <taxon>Fungi</taxon>
        <taxon>Dikarya</taxon>
        <taxon>Basidiomycota</taxon>
        <taxon>Agaricomycotina</taxon>
        <taxon>Agaricomycetes</taxon>
        <taxon>Polyporales</taxon>
        <taxon>Gelatoporiaceae</taxon>
        <taxon>Obba</taxon>
    </lineage>
</organism>
<protein>
    <recommendedName>
        <fullName evidence="2">DUF6534 domain-containing protein</fullName>
    </recommendedName>
</protein>
<feature type="transmembrane region" description="Helical" evidence="1">
    <location>
        <begin position="276"/>
        <end position="294"/>
    </location>
</feature>
<proteinExistence type="predicted"/>
<evidence type="ECO:0000313" key="4">
    <source>
        <dbReference type="Proteomes" id="UP000250043"/>
    </source>
</evidence>